<dbReference type="Proteomes" id="UP000287972">
    <property type="component" value="Unassembled WGS sequence"/>
</dbReference>
<protein>
    <submittedName>
        <fullName evidence="2">Uncharacterized protein</fullName>
    </submittedName>
</protein>
<keyword evidence="3" id="KW-1185">Reference proteome</keyword>
<evidence type="ECO:0000313" key="2">
    <source>
        <dbReference type="EMBL" id="RSL70161.1"/>
    </source>
</evidence>
<gene>
    <name evidence="2" type="ORF">CEP51_012241</name>
</gene>
<reference evidence="2 3" key="1">
    <citation type="submission" date="2017-06" db="EMBL/GenBank/DDBJ databases">
        <title>Comparative genomic analysis of Ambrosia Fusariam Clade fungi.</title>
        <authorList>
            <person name="Stajich J.E."/>
            <person name="Carrillo J."/>
            <person name="Kijimoto T."/>
            <person name="Eskalen A."/>
            <person name="O'Donnell K."/>
            <person name="Kasson M."/>
        </authorList>
    </citation>
    <scope>NUCLEOTIDE SEQUENCE [LARGE SCALE GENOMIC DNA]</scope>
    <source>
        <strain evidence="2 3">NRRL62606</strain>
    </source>
</reference>
<organism evidence="2 3">
    <name type="scientific">Fusarium floridanum</name>
    <dbReference type="NCBI Taxonomy" id="1325733"/>
    <lineage>
        <taxon>Eukaryota</taxon>
        <taxon>Fungi</taxon>
        <taxon>Dikarya</taxon>
        <taxon>Ascomycota</taxon>
        <taxon>Pezizomycotina</taxon>
        <taxon>Sordariomycetes</taxon>
        <taxon>Hypocreomycetidae</taxon>
        <taxon>Hypocreales</taxon>
        <taxon>Nectriaceae</taxon>
        <taxon>Fusarium</taxon>
        <taxon>Fusarium solani species complex</taxon>
    </lineage>
</organism>
<dbReference type="EMBL" id="NKCL01000449">
    <property type="protein sequence ID" value="RSL70161.1"/>
    <property type="molecule type" value="Genomic_DNA"/>
</dbReference>
<feature type="compositionally biased region" description="Gly residues" evidence="1">
    <location>
        <begin position="680"/>
        <end position="692"/>
    </location>
</feature>
<feature type="region of interest" description="Disordered" evidence="1">
    <location>
        <begin position="663"/>
        <end position="697"/>
    </location>
</feature>
<proteinExistence type="predicted"/>
<evidence type="ECO:0000256" key="1">
    <source>
        <dbReference type="SAM" id="MobiDB-lite"/>
    </source>
</evidence>
<comment type="caution">
    <text evidence="2">The sequence shown here is derived from an EMBL/GenBank/DDBJ whole genome shotgun (WGS) entry which is preliminary data.</text>
</comment>
<evidence type="ECO:0000313" key="3">
    <source>
        <dbReference type="Proteomes" id="UP000287972"/>
    </source>
</evidence>
<name>A0A428QYD5_9HYPO</name>
<accession>A0A428QYD5</accession>
<dbReference type="AlphaFoldDB" id="A0A428QYD5"/>
<sequence length="733" mass="83019">MAGPSTVFHSLRLPALKFNDAEPTIIRSYCEEMYRLLLETLNAHQAATQRTINPKDDTKNLRRLAISHYILKLLEDAESTLPLPSSCGLTLEQRVKRIQDHLNMRECPQPKRPDVTASQALNQLQHYKNLGADYENWSPDEPLDEPPLHALCFASRAFGALHYKLPPDMSHEDPCLPLLIPLYNWHYWHLIIMKNHHEQCTEDLFFTYGLIPLKETDQVGAPEAQALDARLAGLNSDPLKDLLYRLQYSTEAIVANATGDYARGLRRLAKRKAAVCAAEPWAVGIVAMADRFIYTDGHLCYTINKEPLRILDIRQTRTTELVVDVLRLMRHAVRDFNQSLTYTFQPLYCAKGILSCLATQVSGGTTRCWLIIFELKDILEWVVVKRISLEHQTLIRNNKEYLFCITKSHQRIDGSYRWGIQQLDLGTRQWSSEPIILWDFVGSKAGEEICFEIIDDYFYCVSNESETPTDQNLTLRTRFYQALRFPVDQAKPESYTEWGFEVRRRGNTHVGDNQSDDTIYTLRDCPFHAYNPSCDAFVDLVYEKHGTGHLLKLRVRPKVDIVEQEQTVKLWPGKPHLSQPDDALDQLHDIINPSRSDDGVEWAMDERILVYAPKPASGQLRPITLLAFDPGLHFPGFPNYPFRITNAGYASVVQHRMPELSQGSVCGSPDIVASSPSTGSSGGSQPSGGGEEGTSVFIRSSPPLYQTMSMGDGTQHGFDMSYDKNTAGMTQVL</sequence>